<evidence type="ECO:0000313" key="3">
    <source>
        <dbReference type="Proteomes" id="UP000195787"/>
    </source>
</evidence>
<proteinExistence type="predicted"/>
<keyword evidence="3" id="KW-1185">Reference proteome</keyword>
<feature type="compositionally biased region" description="Low complexity" evidence="1">
    <location>
        <begin position="60"/>
        <end position="72"/>
    </location>
</feature>
<gene>
    <name evidence="2" type="ORF">CZ674_03505</name>
</gene>
<dbReference type="GeneID" id="303172272"/>
<name>A0A1R4FAM7_9MICO</name>
<evidence type="ECO:0008006" key="4">
    <source>
        <dbReference type="Google" id="ProtNLM"/>
    </source>
</evidence>
<dbReference type="EMBL" id="FUHU01000020">
    <property type="protein sequence ID" value="SJM52968.1"/>
    <property type="molecule type" value="Genomic_DNA"/>
</dbReference>
<accession>A0A1R4FAM7</accession>
<evidence type="ECO:0000256" key="1">
    <source>
        <dbReference type="SAM" id="MobiDB-lite"/>
    </source>
</evidence>
<dbReference type="RefSeq" id="WP_086991154.1">
    <property type="nucleotide sequence ID" value="NZ_FUHU01000020.1"/>
</dbReference>
<reference evidence="2 3" key="1">
    <citation type="submission" date="2017-02" db="EMBL/GenBank/DDBJ databases">
        <authorList>
            <person name="Peterson S.W."/>
        </authorList>
    </citation>
    <scope>NUCLEOTIDE SEQUENCE [LARGE SCALE GENOMIC DNA]</scope>
    <source>
        <strain evidence="2 3">LMG 22410</strain>
    </source>
</reference>
<protein>
    <recommendedName>
        <fullName evidence="4">Antitoxin</fullName>
    </recommendedName>
</protein>
<sequence>MGIGDFINKGKDALGNEEQSDKLLDGASDGINKVTGGKFEDQVSQGRDFADGHVGDGDEGNNNNENNNNQQQ</sequence>
<organism evidence="2 3">
    <name type="scientific">Agrococcus casei LMG 22410</name>
    <dbReference type="NCBI Taxonomy" id="1255656"/>
    <lineage>
        <taxon>Bacteria</taxon>
        <taxon>Bacillati</taxon>
        <taxon>Actinomycetota</taxon>
        <taxon>Actinomycetes</taxon>
        <taxon>Micrococcales</taxon>
        <taxon>Microbacteriaceae</taxon>
        <taxon>Agrococcus</taxon>
    </lineage>
</organism>
<dbReference type="Proteomes" id="UP000195787">
    <property type="component" value="Unassembled WGS sequence"/>
</dbReference>
<dbReference type="AlphaFoldDB" id="A0A1R4FAM7"/>
<evidence type="ECO:0000313" key="2">
    <source>
        <dbReference type="EMBL" id="SJM52968.1"/>
    </source>
</evidence>
<dbReference type="InterPro" id="IPR028037">
    <property type="entry name" value="Antitoxin_Rv0909/MT0933"/>
</dbReference>
<dbReference type="Pfam" id="PF14013">
    <property type="entry name" value="MT0933_antitox"/>
    <property type="match status" value="1"/>
</dbReference>
<feature type="compositionally biased region" description="Basic and acidic residues" evidence="1">
    <location>
        <begin position="8"/>
        <end position="24"/>
    </location>
</feature>
<feature type="region of interest" description="Disordered" evidence="1">
    <location>
        <begin position="1"/>
        <end position="72"/>
    </location>
</feature>
<dbReference type="OrthoDB" id="3267972at2"/>